<comment type="caution">
    <text evidence="1">The sequence shown here is derived from an EMBL/GenBank/DDBJ whole genome shotgun (WGS) entry which is preliminary data.</text>
</comment>
<proteinExistence type="predicted"/>
<reference evidence="1 2" key="1">
    <citation type="journal article" date="2017" name="Curr. Biol.">
        <title>The Evolution of Venom by Co-option of Single-Copy Genes.</title>
        <authorList>
            <person name="Martinson E.O."/>
            <person name="Mrinalini"/>
            <person name="Kelkar Y.D."/>
            <person name="Chang C.H."/>
            <person name="Werren J.H."/>
        </authorList>
    </citation>
    <scope>NUCLEOTIDE SEQUENCE [LARGE SCALE GENOMIC DNA]</scope>
    <source>
        <strain evidence="1 2">Alberta</strain>
        <tissue evidence="1">Whole body</tissue>
    </source>
</reference>
<gene>
    <name evidence="1" type="ORF">TSAR_006815</name>
</gene>
<protein>
    <submittedName>
        <fullName evidence="1">Uncharacterized protein</fullName>
    </submittedName>
</protein>
<dbReference type="AlphaFoldDB" id="A0A232F2Z0"/>
<sequence length="345" mass="40602">MYDIRRKENKIYVREDEKMKLLNKITTRKVINLRVSTLLQIPILCKHSIKRCPLQYIFNNACELKLWLNSRGRIFNLHRFKKIRFYKFLLDPLYSTSDSIGHPFVERLFLIGLASHQIVVAAQRAQFSFTSLKEKVLSRGQEKDSQTSTITTKYRCHQILPMVFDLNNSYGKIIHIELENTSVVITNFTDYAYRLDLSLATLIKHLNYWRTMRYAIRKDSGESRAKKVSYNNYCERAGCKDKLVNSENAQYTYFTAYNVECAMSDLDEMLRIFSLHSFQKVQPYRFSLHALYSTTDSIGHPLVVRLFLISLASYQNEIFLNISRRTCSTENTVLFHKSKVEVLFR</sequence>
<name>A0A232F2Z0_9HYME</name>
<evidence type="ECO:0000313" key="1">
    <source>
        <dbReference type="EMBL" id="OXU24952.1"/>
    </source>
</evidence>
<evidence type="ECO:0000313" key="2">
    <source>
        <dbReference type="Proteomes" id="UP000215335"/>
    </source>
</evidence>
<dbReference type="EMBL" id="NNAY01001155">
    <property type="protein sequence ID" value="OXU24952.1"/>
    <property type="molecule type" value="Genomic_DNA"/>
</dbReference>
<dbReference type="Proteomes" id="UP000215335">
    <property type="component" value="Unassembled WGS sequence"/>
</dbReference>
<keyword evidence="2" id="KW-1185">Reference proteome</keyword>
<organism evidence="1 2">
    <name type="scientific">Trichomalopsis sarcophagae</name>
    <dbReference type="NCBI Taxonomy" id="543379"/>
    <lineage>
        <taxon>Eukaryota</taxon>
        <taxon>Metazoa</taxon>
        <taxon>Ecdysozoa</taxon>
        <taxon>Arthropoda</taxon>
        <taxon>Hexapoda</taxon>
        <taxon>Insecta</taxon>
        <taxon>Pterygota</taxon>
        <taxon>Neoptera</taxon>
        <taxon>Endopterygota</taxon>
        <taxon>Hymenoptera</taxon>
        <taxon>Apocrita</taxon>
        <taxon>Proctotrupomorpha</taxon>
        <taxon>Chalcidoidea</taxon>
        <taxon>Pteromalidae</taxon>
        <taxon>Pteromalinae</taxon>
        <taxon>Trichomalopsis</taxon>
    </lineage>
</organism>
<accession>A0A232F2Z0</accession>